<proteinExistence type="predicted"/>
<protein>
    <submittedName>
        <fullName evidence="5">Glycine zipper 2TM domain-containing protein</fullName>
    </submittedName>
</protein>
<dbReference type="AlphaFoldDB" id="A0A1N7MVW1"/>
<sequence>MNKHKMLLIIPFFMFALTACDEKNESGSTDNSSSAANSAVATQEKPKVQPKEAPKCDNCGTVISITSVAVKGNSTGAGGAIGAVVGGLLGNGVGDGKGKDVATIVGLVGGAVAGNEIEKQRNSVSYFDFLIGMEQGGERTMRLASTQGLGVGSAVKIVGNGLELR</sequence>
<keyword evidence="2" id="KW-0472">Membrane</keyword>
<evidence type="ECO:0000313" key="6">
    <source>
        <dbReference type="Proteomes" id="UP000185999"/>
    </source>
</evidence>
<comment type="subcellular location">
    <subcellularLocation>
        <location evidence="1">Membrane</location>
    </subcellularLocation>
</comment>
<evidence type="ECO:0000313" key="5">
    <source>
        <dbReference type="EMBL" id="SIS90284.1"/>
    </source>
</evidence>
<evidence type="ECO:0000256" key="2">
    <source>
        <dbReference type="ARBA" id="ARBA00023136"/>
    </source>
</evidence>
<dbReference type="STRING" id="619304.SAMN05421760_10764"/>
<dbReference type="GO" id="GO:0019867">
    <property type="term" value="C:outer membrane"/>
    <property type="evidence" value="ECO:0007669"/>
    <property type="project" value="InterPro"/>
</dbReference>
<evidence type="ECO:0000256" key="3">
    <source>
        <dbReference type="SAM" id="MobiDB-lite"/>
    </source>
</evidence>
<dbReference type="InterPro" id="IPR051407">
    <property type="entry name" value="Bact_OM_lipoprot/Surf_antigen"/>
</dbReference>
<keyword evidence="6" id="KW-1185">Reference proteome</keyword>
<dbReference type="Proteomes" id="UP000185999">
    <property type="component" value="Unassembled WGS sequence"/>
</dbReference>
<feature type="compositionally biased region" description="Low complexity" evidence="3">
    <location>
        <begin position="31"/>
        <end position="41"/>
    </location>
</feature>
<dbReference type="PANTHER" id="PTHR35603:SF2">
    <property type="entry name" value="OUTER MEMBRANE LIPOPROTEIN"/>
    <property type="match status" value="1"/>
</dbReference>
<feature type="region of interest" description="Disordered" evidence="3">
    <location>
        <begin position="26"/>
        <end position="53"/>
    </location>
</feature>
<dbReference type="EMBL" id="FTOE01000007">
    <property type="protein sequence ID" value="SIS90284.1"/>
    <property type="molecule type" value="Genomic_DNA"/>
</dbReference>
<organism evidence="5 6">
    <name type="scientific">Neptunomonas antarctica</name>
    <dbReference type="NCBI Taxonomy" id="619304"/>
    <lineage>
        <taxon>Bacteria</taxon>
        <taxon>Pseudomonadati</taxon>
        <taxon>Pseudomonadota</taxon>
        <taxon>Gammaproteobacteria</taxon>
        <taxon>Oceanospirillales</taxon>
        <taxon>Oceanospirillaceae</taxon>
        <taxon>Neptunomonas</taxon>
    </lineage>
</organism>
<feature type="domain" description="Glycine zipper 2TM" evidence="4">
    <location>
        <begin position="77"/>
        <end position="118"/>
    </location>
</feature>
<evidence type="ECO:0000256" key="1">
    <source>
        <dbReference type="ARBA" id="ARBA00004370"/>
    </source>
</evidence>
<accession>A0A1N7MVW1</accession>
<dbReference type="Pfam" id="PF05433">
    <property type="entry name" value="Rick_17kDa_Anti"/>
    <property type="match status" value="1"/>
</dbReference>
<gene>
    <name evidence="5" type="ORF">SAMN05421760_10764</name>
</gene>
<dbReference type="PROSITE" id="PS51257">
    <property type="entry name" value="PROKAR_LIPOPROTEIN"/>
    <property type="match status" value="1"/>
</dbReference>
<dbReference type="InterPro" id="IPR008816">
    <property type="entry name" value="Gly_zipper_2TM_dom"/>
</dbReference>
<name>A0A1N7MVW1_9GAMM</name>
<reference evidence="6" key="1">
    <citation type="submission" date="2017-01" db="EMBL/GenBank/DDBJ databases">
        <authorList>
            <person name="Varghese N."/>
            <person name="Submissions S."/>
        </authorList>
    </citation>
    <scope>NUCLEOTIDE SEQUENCE [LARGE SCALE GENOMIC DNA]</scope>
    <source>
        <strain evidence="6">DSM 22306</strain>
    </source>
</reference>
<feature type="compositionally biased region" description="Basic and acidic residues" evidence="3">
    <location>
        <begin position="44"/>
        <end position="53"/>
    </location>
</feature>
<dbReference type="PANTHER" id="PTHR35603">
    <property type="match status" value="1"/>
</dbReference>
<dbReference type="RefSeq" id="WP_054340748.1">
    <property type="nucleotide sequence ID" value="NZ_FTOE01000007.1"/>
</dbReference>
<evidence type="ECO:0000259" key="4">
    <source>
        <dbReference type="Pfam" id="PF05433"/>
    </source>
</evidence>